<dbReference type="InterPro" id="IPR027417">
    <property type="entry name" value="P-loop_NTPase"/>
</dbReference>
<evidence type="ECO:0000313" key="3">
    <source>
        <dbReference type="EMBL" id="ERT69206.1"/>
    </source>
</evidence>
<dbReference type="Pfam" id="PF07693">
    <property type="entry name" value="KAP_NTPase"/>
    <property type="match status" value="1"/>
</dbReference>
<sequence>MEKIKIKEEEVNTRNIFLTMSRKERIYYIFKYIFFYLVATVSGFIVPQITESKVAVSKFINIQDYLIFNTQFNINILGRLCIIILGFIVYITFILKYKNEIDKEWISVKTISLLQKFIYITGFLQGLQLSQEQIVKNVIMVFNREFIIGLMSIGILLLIYRIFEEDCDKEIEHREKTIDSLYPSRKLARKKMKYLLEEDLVSSILVDGDWGIGKTFFISTVLESDKNKYDILKYDALLYGTREKLMKAFFKDLKMLAKKNGFLVGDSYDYLVMLEPILTKFPLGLGKLLLKENSSENLKREFKSFIERFKNSIIVVIDNLERINQKDVFIEVISFFHELNDFRKIKVIMLLDTKKIKTLGIPEGYIDKFFIHRIDLKEIPIEDILYEEFLKKKLEENIDLYFIVDKLEEVKEKRLKKFGKLENINNFHNPRIYEQVINRFNVNIESYENVYISEISDDIYKKYMLLSSLFYFLLPNLEGEELDELMPSEGDEAIANKIIRRDYFDTGTDIRDQAKNIVEKNIIGIKIEKYLEEILYYHNYICNTEPKLKEKYLCLLKELTEKKGIKLKLLKIENYSINNLFDLRYEVLKLEKELKISSEESIVNILRKNLDKEKLEVYIENLIKIYQIEIEEIQNYVAPLGKVLSLKSILQDGSVSGKEEFEDILDIYFSEIKPVNEHFENILNVVKDGELKEKLNQFAYKYKKLS</sequence>
<evidence type="ECO:0000259" key="2">
    <source>
        <dbReference type="Pfam" id="PF07693"/>
    </source>
</evidence>
<evidence type="ECO:0000313" key="4">
    <source>
        <dbReference type="Proteomes" id="UP000017081"/>
    </source>
</evidence>
<proteinExistence type="predicted"/>
<dbReference type="Proteomes" id="UP000017081">
    <property type="component" value="Unassembled WGS sequence"/>
</dbReference>
<feature type="transmembrane region" description="Helical" evidence="1">
    <location>
        <begin position="76"/>
        <end position="95"/>
    </location>
</feature>
<dbReference type="HOGENOM" id="CLU_366764_0_0_0"/>
<keyword evidence="1" id="KW-1133">Transmembrane helix</keyword>
<feature type="transmembrane region" description="Helical" evidence="1">
    <location>
        <begin position="26"/>
        <end position="46"/>
    </location>
</feature>
<protein>
    <recommendedName>
        <fullName evidence="2">KAP NTPase domain-containing protein</fullName>
    </recommendedName>
</protein>
<dbReference type="eggNOG" id="COG4928">
    <property type="taxonomic scope" value="Bacteria"/>
</dbReference>
<accession>U7VCK4</accession>
<feature type="transmembrane region" description="Helical" evidence="1">
    <location>
        <begin position="146"/>
        <end position="163"/>
    </location>
</feature>
<keyword evidence="1" id="KW-0812">Transmembrane</keyword>
<organism evidence="3 4">
    <name type="scientific">Cetobacterium somerae ATCC BAA-474</name>
    <dbReference type="NCBI Taxonomy" id="1319815"/>
    <lineage>
        <taxon>Bacteria</taxon>
        <taxon>Fusobacteriati</taxon>
        <taxon>Fusobacteriota</taxon>
        <taxon>Fusobacteriia</taxon>
        <taxon>Fusobacteriales</taxon>
        <taxon>Fusobacteriaceae</taxon>
        <taxon>Cetobacterium</taxon>
    </lineage>
</organism>
<dbReference type="Gene3D" id="3.40.50.300">
    <property type="entry name" value="P-loop containing nucleotide triphosphate hydrolases"/>
    <property type="match status" value="1"/>
</dbReference>
<evidence type="ECO:0000256" key="1">
    <source>
        <dbReference type="SAM" id="Phobius"/>
    </source>
</evidence>
<dbReference type="InterPro" id="IPR011646">
    <property type="entry name" value="KAP_P-loop"/>
</dbReference>
<dbReference type="STRING" id="1319815.HMPREF0202_00940"/>
<dbReference type="RefSeq" id="WP_023050485.1">
    <property type="nucleotide sequence ID" value="NZ_KI518171.1"/>
</dbReference>
<gene>
    <name evidence="3" type="ORF">HMPREF0202_00940</name>
</gene>
<reference evidence="3 4" key="1">
    <citation type="submission" date="2013-08" db="EMBL/GenBank/DDBJ databases">
        <authorList>
            <person name="Weinstock G."/>
            <person name="Sodergren E."/>
            <person name="Wylie T."/>
            <person name="Fulton L."/>
            <person name="Fulton R."/>
            <person name="Fronick C."/>
            <person name="O'Laughlin M."/>
            <person name="Godfrey J."/>
            <person name="Miner T."/>
            <person name="Herter B."/>
            <person name="Appelbaum E."/>
            <person name="Cordes M."/>
            <person name="Lek S."/>
            <person name="Wollam A."/>
            <person name="Pepin K.H."/>
            <person name="Palsikar V.B."/>
            <person name="Mitreva M."/>
            <person name="Wilson R.K."/>
        </authorList>
    </citation>
    <scope>NUCLEOTIDE SEQUENCE [LARGE SCALE GENOMIC DNA]</scope>
    <source>
        <strain evidence="3 4">ATCC BAA-474</strain>
    </source>
</reference>
<dbReference type="AlphaFoldDB" id="U7VCK4"/>
<name>U7VCK4_9FUSO</name>
<keyword evidence="1" id="KW-0472">Membrane</keyword>
<comment type="caution">
    <text evidence="3">The sequence shown here is derived from an EMBL/GenBank/DDBJ whole genome shotgun (WGS) entry which is preliminary data.</text>
</comment>
<dbReference type="EMBL" id="AXZF01000033">
    <property type="protein sequence ID" value="ERT69206.1"/>
    <property type="molecule type" value="Genomic_DNA"/>
</dbReference>
<feature type="domain" description="KAP NTPase" evidence="2">
    <location>
        <begin position="202"/>
        <end position="358"/>
    </location>
</feature>
<keyword evidence="4" id="KW-1185">Reference proteome</keyword>